<sequence length="206" mass="23688">MSFRFLHGYVYLDFPKSPRERVIELAFVQAPQAFYNQDIFQYNLLQGRNIPNEQDMFMRVVQAGRDRYNAAMYIGSNTVFRRSALAAIGGFATGTITEDMATGMLLQAKGFRTVYLNEVIAEGLSAESFPDYIRQRVRWGRGNVQTARKWNPLTIPGLTRMQRLLYADSVLYCMFGKDTAFQVTPKGVTGQRRFFMRGWPCPIWSC</sequence>
<dbReference type="EMBL" id="WXEY01000044">
    <property type="protein sequence ID" value="MZP31458.1"/>
    <property type="molecule type" value="Genomic_DNA"/>
</dbReference>
<gene>
    <name evidence="8" type="ORF">GTO91_17340</name>
</gene>
<dbReference type="AlphaFoldDB" id="A0A845LCT1"/>
<keyword evidence="6" id="KW-0472">Membrane</keyword>
<organism evidence="8 9">
    <name type="scientific">Heliomicrobium undosum</name>
    <dbReference type="NCBI Taxonomy" id="121734"/>
    <lineage>
        <taxon>Bacteria</taxon>
        <taxon>Bacillati</taxon>
        <taxon>Bacillota</taxon>
        <taxon>Clostridia</taxon>
        <taxon>Eubacteriales</taxon>
        <taxon>Heliobacteriaceae</taxon>
        <taxon>Heliomicrobium</taxon>
    </lineage>
</organism>
<evidence type="ECO:0000256" key="3">
    <source>
        <dbReference type="ARBA" id="ARBA00022679"/>
    </source>
</evidence>
<reference evidence="8 9" key="1">
    <citation type="submission" date="2020-01" db="EMBL/GenBank/DDBJ databases">
        <title>Whole-genome sequence of Heliobacterium undosum DSM 13378.</title>
        <authorList>
            <person name="Kyndt J.A."/>
            <person name="Meyer T.E."/>
        </authorList>
    </citation>
    <scope>NUCLEOTIDE SEQUENCE [LARGE SCALE GENOMIC DNA]</scope>
    <source>
        <strain evidence="8 9">DSM 13378</strain>
    </source>
</reference>
<evidence type="ECO:0000313" key="8">
    <source>
        <dbReference type="EMBL" id="MZP31458.1"/>
    </source>
</evidence>
<dbReference type="Proteomes" id="UP000463470">
    <property type="component" value="Unassembled WGS sequence"/>
</dbReference>
<dbReference type="InterPro" id="IPR001173">
    <property type="entry name" value="Glyco_trans_2-like"/>
</dbReference>
<dbReference type="Gene3D" id="3.90.550.10">
    <property type="entry name" value="Spore Coat Polysaccharide Biosynthesis Protein SpsA, Chain A"/>
    <property type="match status" value="1"/>
</dbReference>
<keyword evidence="5" id="KW-1133">Transmembrane helix</keyword>
<evidence type="ECO:0000256" key="6">
    <source>
        <dbReference type="ARBA" id="ARBA00023136"/>
    </source>
</evidence>
<comment type="caution">
    <text evidence="8">The sequence shown here is derived from an EMBL/GenBank/DDBJ whole genome shotgun (WGS) entry which is preliminary data.</text>
</comment>
<proteinExistence type="predicted"/>
<dbReference type="PANTHER" id="PTHR43867:SF2">
    <property type="entry name" value="CELLULOSE SYNTHASE CATALYTIC SUBUNIT A [UDP-FORMING]"/>
    <property type="match status" value="1"/>
</dbReference>
<dbReference type="InterPro" id="IPR050321">
    <property type="entry name" value="Glycosyltr_2/OpgH_subfam"/>
</dbReference>
<keyword evidence="9" id="KW-1185">Reference proteome</keyword>
<evidence type="ECO:0000259" key="7">
    <source>
        <dbReference type="Pfam" id="PF13632"/>
    </source>
</evidence>
<dbReference type="SUPFAM" id="SSF53448">
    <property type="entry name" value="Nucleotide-diphospho-sugar transferases"/>
    <property type="match status" value="1"/>
</dbReference>
<dbReference type="GO" id="GO:0005886">
    <property type="term" value="C:plasma membrane"/>
    <property type="evidence" value="ECO:0007669"/>
    <property type="project" value="TreeGrafter"/>
</dbReference>
<dbReference type="GO" id="GO:0016758">
    <property type="term" value="F:hexosyltransferase activity"/>
    <property type="evidence" value="ECO:0007669"/>
    <property type="project" value="TreeGrafter"/>
</dbReference>
<protein>
    <submittedName>
        <fullName evidence="8">Glycosyltransferase</fullName>
    </submittedName>
</protein>
<dbReference type="OrthoDB" id="154460at2"/>
<accession>A0A845LCT1</accession>
<name>A0A845LCT1_9FIRM</name>
<dbReference type="Pfam" id="PF13632">
    <property type="entry name" value="Glyco_trans_2_3"/>
    <property type="match status" value="1"/>
</dbReference>
<comment type="subcellular location">
    <subcellularLocation>
        <location evidence="1">Membrane</location>
        <topology evidence="1">Multi-pass membrane protein</topology>
    </subcellularLocation>
</comment>
<evidence type="ECO:0000256" key="1">
    <source>
        <dbReference type="ARBA" id="ARBA00004141"/>
    </source>
</evidence>
<evidence type="ECO:0000256" key="4">
    <source>
        <dbReference type="ARBA" id="ARBA00022692"/>
    </source>
</evidence>
<keyword evidence="3 8" id="KW-0808">Transferase</keyword>
<evidence type="ECO:0000256" key="5">
    <source>
        <dbReference type="ARBA" id="ARBA00022989"/>
    </source>
</evidence>
<evidence type="ECO:0000313" key="9">
    <source>
        <dbReference type="Proteomes" id="UP000463470"/>
    </source>
</evidence>
<dbReference type="PANTHER" id="PTHR43867">
    <property type="entry name" value="CELLULOSE SYNTHASE CATALYTIC SUBUNIT A [UDP-FORMING]"/>
    <property type="match status" value="1"/>
</dbReference>
<dbReference type="InterPro" id="IPR029044">
    <property type="entry name" value="Nucleotide-diphossugar_trans"/>
</dbReference>
<keyword evidence="4" id="KW-0812">Transmembrane</keyword>
<feature type="domain" description="Glycosyltransferase 2-like" evidence="7">
    <location>
        <begin position="24"/>
        <end position="150"/>
    </location>
</feature>
<keyword evidence="2" id="KW-0328">Glycosyltransferase</keyword>
<evidence type="ECO:0000256" key="2">
    <source>
        <dbReference type="ARBA" id="ARBA00022676"/>
    </source>
</evidence>